<dbReference type="InterPro" id="IPR007353">
    <property type="entry name" value="DUF421"/>
</dbReference>
<dbReference type="KEGG" id="bmet:BMMGA3_08485"/>
<protein>
    <recommendedName>
        <fullName evidence="8">YetF C-terminal domain-containing protein</fullName>
    </recommendedName>
</protein>
<dbReference type="AlphaFoldDB" id="I3E8K8"/>
<name>I3E8K8_BACMM</name>
<accession>I3E8K8</accession>
<evidence type="ECO:0000256" key="7">
    <source>
        <dbReference type="SAM" id="Phobius"/>
    </source>
</evidence>
<dbReference type="PANTHER" id="PTHR34582">
    <property type="entry name" value="UPF0702 TRANSMEMBRANE PROTEIN YCAP"/>
    <property type="match status" value="1"/>
</dbReference>
<dbReference type="eggNOG" id="COG2323">
    <property type="taxonomic scope" value="Bacteria"/>
</dbReference>
<keyword evidence="10" id="KW-1185">Reference proteome</keyword>
<keyword evidence="5 7" id="KW-1133">Transmembrane helix</keyword>
<dbReference type="OrthoDB" id="9778331at2"/>
<evidence type="ECO:0000313" key="9">
    <source>
        <dbReference type="EMBL" id="AIE60101.1"/>
    </source>
</evidence>
<evidence type="ECO:0000256" key="2">
    <source>
        <dbReference type="ARBA" id="ARBA00006448"/>
    </source>
</evidence>
<evidence type="ECO:0000256" key="3">
    <source>
        <dbReference type="ARBA" id="ARBA00022475"/>
    </source>
</evidence>
<dbReference type="Proteomes" id="UP000027602">
    <property type="component" value="Chromosome"/>
</dbReference>
<feature type="transmembrane region" description="Helical" evidence="7">
    <location>
        <begin position="6"/>
        <end position="26"/>
    </location>
</feature>
<dbReference type="PANTHER" id="PTHR34582:SF7">
    <property type="entry name" value="UPF0702 TRANSMEMBRANE PROTEIN YDFS"/>
    <property type="match status" value="1"/>
</dbReference>
<dbReference type="Pfam" id="PF07870">
    <property type="entry name" value="DUF1657"/>
    <property type="match status" value="1"/>
</dbReference>
<comment type="similarity">
    <text evidence="2">Belongs to the UPF0702 family.</text>
</comment>
<evidence type="ECO:0000256" key="4">
    <source>
        <dbReference type="ARBA" id="ARBA00022692"/>
    </source>
</evidence>
<keyword evidence="4 7" id="KW-0812">Transmembrane</keyword>
<dbReference type="HOGENOM" id="CLU_077149_0_0_9"/>
<keyword evidence="6 7" id="KW-0472">Membrane</keyword>
<organism evidence="9 10">
    <name type="scientific">Bacillus methanolicus (strain MGA3 / ATCC 53907)</name>
    <dbReference type="NCBI Taxonomy" id="796606"/>
    <lineage>
        <taxon>Bacteria</taxon>
        <taxon>Bacillati</taxon>
        <taxon>Bacillota</taxon>
        <taxon>Bacilli</taxon>
        <taxon>Bacillales</taxon>
        <taxon>Bacillaceae</taxon>
        <taxon>Bacillus</taxon>
    </lineage>
</organism>
<dbReference type="RefSeq" id="WP_004434156.1">
    <property type="nucleotide sequence ID" value="NZ_ADWW01000002.1"/>
</dbReference>
<feature type="domain" description="YetF C-terminal" evidence="8">
    <location>
        <begin position="82"/>
        <end position="214"/>
    </location>
</feature>
<dbReference type="GO" id="GO:0005886">
    <property type="term" value="C:plasma membrane"/>
    <property type="evidence" value="ECO:0007669"/>
    <property type="project" value="UniProtKB-SubCell"/>
</dbReference>
<keyword evidence="3" id="KW-1003">Cell membrane</keyword>
<reference evidence="9 10" key="1">
    <citation type="journal article" date="2015" name="BMC Genomics">
        <title>Transcriptome analysis of thermophilic methylotrophic Bacillus methanolicus MGA3 using RNA-sequencing provides detailed insights into its previously uncharted transcriptional landscape.</title>
        <authorList>
            <person name="Irla M."/>
            <person name="Neshat A."/>
            <person name="Brautaset T."/>
            <person name="Ruckert C."/>
            <person name="Kalinowski J."/>
            <person name="Wendisch V.F."/>
        </authorList>
    </citation>
    <scope>NUCLEOTIDE SEQUENCE [LARGE SCALE GENOMIC DNA]</scope>
    <source>
        <strain evidence="10">MGA3 / ATCC 53907</strain>
    </source>
</reference>
<dbReference type="STRING" id="796606.BMMGA3_08485"/>
<evidence type="ECO:0000256" key="6">
    <source>
        <dbReference type="ARBA" id="ARBA00023136"/>
    </source>
</evidence>
<evidence type="ECO:0000313" key="10">
    <source>
        <dbReference type="Proteomes" id="UP000027602"/>
    </source>
</evidence>
<feature type="transmembrane region" description="Helical" evidence="7">
    <location>
        <begin position="33"/>
        <end position="53"/>
    </location>
</feature>
<dbReference type="InterPro" id="IPR012452">
    <property type="entry name" value="DUF1657"/>
</dbReference>
<proteinExistence type="inferred from homology"/>
<dbReference type="Gene3D" id="3.30.240.20">
    <property type="entry name" value="bsu07140 like domains"/>
    <property type="match status" value="2"/>
</dbReference>
<evidence type="ECO:0000259" key="8">
    <source>
        <dbReference type="Pfam" id="PF04239"/>
    </source>
</evidence>
<evidence type="ECO:0000256" key="1">
    <source>
        <dbReference type="ARBA" id="ARBA00004651"/>
    </source>
</evidence>
<gene>
    <name evidence="9" type="ORF">BMMGA3_08485</name>
</gene>
<dbReference type="InterPro" id="IPR023090">
    <property type="entry name" value="UPF0702_alpha/beta_dom_sf"/>
</dbReference>
<feature type="transmembrane region" description="Helical" evidence="7">
    <location>
        <begin position="59"/>
        <end position="79"/>
    </location>
</feature>
<comment type="subcellular location">
    <subcellularLocation>
        <location evidence="1">Cell membrane</location>
        <topology evidence="1">Multi-pass membrane protein</topology>
    </subcellularLocation>
</comment>
<sequence>MPEWLHIIIRSILFLIILFLITRIIGKKQISELSFFEYVSGITIGSVAGEVIMGLENSMFHGIIGILSFGIATFAVDIFSLKSKKFRDIIDGQSTIFIKDGKILEDNLKKEKYTMDDLAALLRQKNVFNVADVEFALLEPKGDLSVLLKKENQPLTPKDLNLQVAQEKEPQTVIMDGQIFDAALSAAGKTRQWLNIELEKLGVLPENVFMAQVDSYGELTVDIYDDKINVASPQARPLLLAMIKKAQADLELFALETNSEKAKEMYRKNAEKLRDTMEKLTPYLSGQLN</sequence>
<dbReference type="Pfam" id="PF04239">
    <property type="entry name" value="DUF421"/>
    <property type="match status" value="1"/>
</dbReference>
<dbReference type="EMBL" id="CP007739">
    <property type="protein sequence ID" value="AIE60101.1"/>
    <property type="molecule type" value="Genomic_DNA"/>
</dbReference>
<evidence type="ECO:0000256" key="5">
    <source>
        <dbReference type="ARBA" id="ARBA00022989"/>
    </source>
</evidence>